<dbReference type="Pfam" id="PF00620">
    <property type="entry name" value="RhoGAP"/>
    <property type="match status" value="1"/>
</dbReference>
<dbReference type="InterPro" id="IPR001660">
    <property type="entry name" value="SAM"/>
</dbReference>
<dbReference type="GO" id="GO:0007165">
    <property type="term" value="P:signal transduction"/>
    <property type="evidence" value="ECO:0007669"/>
    <property type="project" value="InterPro"/>
</dbReference>
<dbReference type="PROSITE" id="PS00479">
    <property type="entry name" value="ZF_DAG_PE_1"/>
    <property type="match status" value="1"/>
</dbReference>
<dbReference type="CDD" id="cd00159">
    <property type="entry name" value="RhoGAP"/>
    <property type="match status" value="1"/>
</dbReference>
<dbReference type="Proteomes" id="UP000593567">
    <property type="component" value="Unassembled WGS sequence"/>
</dbReference>
<dbReference type="InterPro" id="IPR008936">
    <property type="entry name" value="Rho_GTPase_activation_prot"/>
</dbReference>
<evidence type="ECO:0000256" key="2">
    <source>
        <dbReference type="ARBA" id="ARBA00022723"/>
    </source>
</evidence>
<dbReference type="OrthoDB" id="3175255at2759"/>
<proteinExistence type="predicted"/>
<evidence type="ECO:0000259" key="6">
    <source>
        <dbReference type="PROSITE" id="PS50238"/>
    </source>
</evidence>
<dbReference type="EMBL" id="VXIV02002760">
    <property type="protein sequence ID" value="KAF6023115.1"/>
    <property type="molecule type" value="Genomic_DNA"/>
</dbReference>
<evidence type="ECO:0000259" key="4">
    <source>
        <dbReference type="PROSITE" id="PS50081"/>
    </source>
</evidence>
<dbReference type="InterPro" id="IPR002219">
    <property type="entry name" value="PKC_DAG/PE"/>
</dbReference>
<keyword evidence="3" id="KW-0862">Zinc</keyword>
<dbReference type="SUPFAM" id="SSF47769">
    <property type="entry name" value="SAM/Pointed domain"/>
    <property type="match status" value="1"/>
</dbReference>
<sequence length="463" mass="51648">MKFEVNLGRKVENIICDSDNHQYKSSSPAKLGDPLSGIQTGRAGKQHMAGIDMLPPIYHTGASYLPKRATKTKLVCEWTPEEVVEWLSSKQLYGLLDHFRKRSVNGAELIQMTDKLLQEQLGVEDSCQRKALILCVDELCGRQVTEEDSEGSSTESSDECTTDSSEHDLLEQVFPVAVKCHKCSKYIASGSTGFQCAACGLCLHSECIMDKIQPCNREKLEARKKSHQHAHNMGFGSDLCKDVPQSRDRIVPDIIYICTQEIQRQLHANPELNVIDAYKMQKSTEDVGALKRLFDSSGDLFTVPVMDIDISILCSVIKKYLCELTNPLIPTEWYTEFIDSARLGESEGISVLGCLVNQLPKYHNSTLQYLFSHFYKIIEGSQSKGGDIHLALAKAFCHIILRPDWSEISTFVGNTQHHLTVLRRLFSLFDNNNTECDKHTKSQGDAAGCGGDLCVVLLVVPVL</sequence>
<feature type="domain" description="Rho-GAP" evidence="6">
    <location>
        <begin position="237"/>
        <end position="433"/>
    </location>
</feature>
<dbReference type="SMART" id="SM00324">
    <property type="entry name" value="RhoGAP"/>
    <property type="match status" value="1"/>
</dbReference>
<dbReference type="SMART" id="SM00454">
    <property type="entry name" value="SAM"/>
    <property type="match status" value="1"/>
</dbReference>
<name>A0A7J7JAQ1_BUGNE</name>
<dbReference type="GO" id="GO:0005096">
    <property type="term" value="F:GTPase activator activity"/>
    <property type="evidence" value="ECO:0007669"/>
    <property type="project" value="UniProtKB-KW"/>
</dbReference>
<dbReference type="Gene3D" id="3.30.60.20">
    <property type="match status" value="1"/>
</dbReference>
<feature type="domain" description="SAM" evidence="5">
    <location>
        <begin position="78"/>
        <end position="142"/>
    </location>
</feature>
<keyword evidence="2" id="KW-0479">Metal-binding</keyword>
<dbReference type="Gene3D" id="1.10.555.10">
    <property type="entry name" value="Rho GTPase activation protein"/>
    <property type="match status" value="1"/>
</dbReference>
<dbReference type="SUPFAM" id="SSF48350">
    <property type="entry name" value="GTPase activation domain, GAP"/>
    <property type="match status" value="1"/>
</dbReference>
<evidence type="ECO:0000313" key="7">
    <source>
        <dbReference type="EMBL" id="KAF6023115.1"/>
    </source>
</evidence>
<dbReference type="PROSITE" id="PS50105">
    <property type="entry name" value="SAM_DOMAIN"/>
    <property type="match status" value="1"/>
</dbReference>
<dbReference type="InterPro" id="IPR051854">
    <property type="entry name" value="Rho-type_GAP"/>
</dbReference>
<dbReference type="PROSITE" id="PS50238">
    <property type="entry name" value="RHOGAP"/>
    <property type="match status" value="1"/>
</dbReference>
<keyword evidence="8" id="KW-1185">Reference proteome</keyword>
<evidence type="ECO:0000256" key="3">
    <source>
        <dbReference type="ARBA" id="ARBA00022833"/>
    </source>
</evidence>
<accession>A0A7J7JAQ1</accession>
<reference evidence="7" key="1">
    <citation type="submission" date="2020-06" db="EMBL/GenBank/DDBJ databases">
        <title>Draft genome of Bugula neritina, a colonial animal packing powerful symbionts and potential medicines.</title>
        <authorList>
            <person name="Rayko M."/>
        </authorList>
    </citation>
    <scope>NUCLEOTIDE SEQUENCE [LARGE SCALE GENOMIC DNA]</scope>
    <source>
        <strain evidence="7">Kwan_BN1</strain>
    </source>
</reference>
<comment type="caution">
    <text evidence="7">The sequence shown here is derived from an EMBL/GenBank/DDBJ whole genome shotgun (WGS) entry which is preliminary data.</text>
</comment>
<dbReference type="InterPro" id="IPR000198">
    <property type="entry name" value="RhoGAP_dom"/>
</dbReference>
<dbReference type="InterPro" id="IPR013761">
    <property type="entry name" value="SAM/pointed_sf"/>
</dbReference>
<feature type="domain" description="Phorbol-ester/DAG-type" evidence="4">
    <location>
        <begin position="166"/>
        <end position="215"/>
    </location>
</feature>
<evidence type="ECO:0000259" key="5">
    <source>
        <dbReference type="PROSITE" id="PS50105"/>
    </source>
</evidence>
<dbReference type="Gene3D" id="1.10.150.50">
    <property type="entry name" value="Transcription Factor, Ets-1"/>
    <property type="match status" value="1"/>
</dbReference>
<keyword evidence="1" id="KW-0343">GTPase activation</keyword>
<dbReference type="PANTHER" id="PTHR46075:SF5">
    <property type="entry name" value="PHOSPHATIDYLINOSITOL 3-KINASE REGULATORY SUBUNIT ALPHA"/>
    <property type="match status" value="1"/>
</dbReference>
<evidence type="ECO:0000256" key="1">
    <source>
        <dbReference type="ARBA" id="ARBA00022468"/>
    </source>
</evidence>
<dbReference type="Pfam" id="PF07647">
    <property type="entry name" value="SAM_2"/>
    <property type="match status" value="1"/>
</dbReference>
<dbReference type="SUPFAM" id="SSF57889">
    <property type="entry name" value="Cysteine-rich domain"/>
    <property type="match status" value="1"/>
</dbReference>
<evidence type="ECO:0000313" key="8">
    <source>
        <dbReference type="Proteomes" id="UP000593567"/>
    </source>
</evidence>
<dbReference type="PANTHER" id="PTHR46075">
    <property type="entry name" value="CHIMERIN FAMILY MEMBER"/>
    <property type="match status" value="1"/>
</dbReference>
<dbReference type="AlphaFoldDB" id="A0A7J7JAQ1"/>
<dbReference type="GO" id="GO:0046872">
    <property type="term" value="F:metal ion binding"/>
    <property type="evidence" value="ECO:0007669"/>
    <property type="project" value="UniProtKB-KW"/>
</dbReference>
<gene>
    <name evidence="7" type="ORF">EB796_018577</name>
</gene>
<dbReference type="InterPro" id="IPR046349">
    <property type="entry name" value="C1-like_sf"/>
</dbReference>
<dbReference type="PROSITE" id="PS50081">
    <property type="entry name" value="ZF_DAG_PE_2"/>
    <property type="match status" value="1"/>
</dbReference>
<protein>
    <submittedName>
        <fullName evidence="7">Uncharacterized protein</fullName>
    </submittedName>
</protein>
<organism evidence="7 8">
    <name type="scientific">Bugula neritina</name>
    <name type="common">Brown bryozoan</name>
    <name type="synonym">Sertularia neritina</name>
    <dbReference type="NCBI Taxonomy" id="10212"/>
    <lineage>
        <taxon>Eukaryota</taxon>
        <taxon>Metazoa</taxon>
        <taxon>Spiralia</taxon>
        <taxon>Lophotrochozoa</taxon>
        <taxon>Bryozoa</taxon>
        <taxon>Gymnolaemata</taxon>
        <taxon>Cheilostomatida</taxon>
        <taxon>Flustrina</taxon>
        <taxon>Buguloidea</taxon>
        <taxon>Bugulidae</taxon>
        <taxon>Bugula</taxon>
    </lineage>
</organism>